<name>U1WZW4_ANEAE</name>
<proteinExistence type="predicted"/>
<evidence type="ECO:0000313" key="2">
    <source>
        <dbReference type="Proteomes" id="UP000016511"/>
    </source>
</evidence>
<reference evidence="1 2" key="1">
    <citation type="submission" date="2013-08" db="EMBL/GenBank/DDBJ databases">
        <authorList>
            <person name="Weinstock G."/>
            <person name="Sodergren E."/>
            <person name="Wylie T."/>
            <person name="Fulton L."/>
            <person name="Fulton R."/>
            <person name="Fronick C."/>
            <person name="O'Laughlin M."/>
            <person name="Godfrey J."/>
            <person name="Miner T."/>
            <person name="Herter B."/>
            <person name="Appelbaum E."/>
            <person name="Cordes M."/>
            <person name="Lek S."/>
            <person name="Wollam A."/>
            <person name="Pepin K.H."/>
            <person name="Palsikar V.B."/>
            <person name="Mitreva M."/>
            <person name="Wilson R.K."/>
        </authorList>
    </citation>
    <scope>NUCLEOTIDE SEQUENCE [LARGE SCALE GENOMIC DNA]</scope>
    <source>
        <strain evidence="1 2">ATCC 12856</strain>
    </source>
</reference>
<keyword evidence="2" id="KW-1185">Reference proteome</keyword>
<dbReference type="Proteomes" id="UP000016511">
    <property type="component" value="Unassembled WGS sequence"/>
</dbReference>
<evidence type="ECO:0000313" key="1">
    <source>
        <dbReference type="EMBL" id="ERI07788.1"/>
    </source>
</evidence>
<accession>U1WZW4</accession>
<sequence length="49" mass="6001">MLCTCFLMRSYFVVNFLYKGRRWTICSFFALFVWDKWNAKNIDNKRGLP</sequence>
<organism evidence="1 2">
    <name type="scientific">Aneurinibacillus aneurinilyticus ATCC 12856</name>
    <dbReference type="NCBI Taxonomy" id="649747"/>
    <lineage>
        <taxon>Bacteria</taxon>
        <taxon>Bacillati</taxon>
        <taxon>Bacillota</taxon>
        <taxon>Bacilli</taxon>
        <taxon>Bacillales</taxon>
        <taxon>Paenibacillaceae</taxon>
        <taxon>Aneurinibacillus group</taxon>
        <taxon>Aneurinibacillus</taxon>
    </lineage>
</organism>
<dbReference type="HOGENOM" id="CLU_3131695_0_0_9"/>
<dbReference type="AlphaFoldDB" id="U1WZW4"/>
<dbReference type="EMBL" id="AWSJ01000247">
    <property type="protein sequence ID" value="ERI07788.1"/>
    <property type="molecule type" value="Genomic_DNA"/>
</dbReference>
<gene>
    <name evidence="1" type="ORF">HMPREF0083_04116</name>
</gene>
<comment type="caution">
    <text evidence="1">The sequence shown here is derived from an EMBL/GenBank/DDBJ whole genome shotgun (WGS) entry which is preliminary data.</text>
</comment>
<protein>
    <submittedName>
        <fullName evidence="1">Uncharacterized protein</fullName>
    </submittedName>
</protein>